<dbReference type="SUPFAM" id="SSF52047">
    <property type="entry name" value="RNI-like"/>
    <property type="match status" value="1"/>
</dbReference>
<accession>A0A0P7UE06</accession>
<comment type="caution">
    <text evidence="1">The sequence shown here is derived from an EMBL/GenBank/DDBJ whole genome shotgun (WGS) entry which is preliminary data.</text>
</comment>
<evidence type="ECO:0008006" key="3">
    <source>
        <dbReference type="Google" id="ProtNLM"/>
    </source>
</evidence>
<evidence type="ECO:0000313" key="1">
    <source>
        <dbReference type="EMBL" id="KPP59040.1"/>
    </source>
</evidence>
<sequence>MDAALTQLLPTGVLALRCPRSCIGEFRLPPSLQLRIQHLDLSSCIVSTAVLEDIFSHCRWLQDLSLEGLELSDSIMQFLSQNEELARLNICGCSGLSPEAVGGMLQACTRLQELNVSWCNFNNDHIKAVVGNIPSSVTQLNISGYRQNLTMEDLKVLVERSPHLTQLDLSDSVLLTADSFPLLQQLISLRHLGLSRCYQIHAAGLADLDKFPELRTLEVFGLVQESNLPMLNKALSQVLINTCFFSSVARPTSADCKDNTMWGTHCRLTFRH</sequence>
<name>A0A0P7UE06_SCLFO</name>
<dbReference type="GO" id="GO:0031146">
    <property type="term" value="P:SCF-dependent proteasomal ubiquitin-dependent protein catabolic process"/>
    <property type="evidence" value="ECO:0007669"/>
    <property type="project" value="TreeGrafter"/>
</dbReference>
<dbReference type="GO" id="GO:0019005">
    <property type="term" value="C:SCF ubiquitin ligase complex"/>
    <property type="evidence" value="ECO:0007669"/>
    <property type="project" value="TreeGrafter"/>
</dbReference>
<proteinExistence type="predicted"/>
<dbReference type="EMBL" id="JARO02012795">
    <property type="protein sequence ID" value="KPP59040.1"/>
    <property type="molecule type" value="Genomic_DNA"/>
</dbReference>
<gene>
    <name evidence="1" type="ORF">Z043_123083</name>
</gene>
<protein>
    <recommendedName>
        <fullName evidence="3">S-phase kinase-associated protein 2-like</fullName>
    </recommendedName>
</protein>
<dbReference type="PANTHER" id="PTHR13318">
    <property type="entry name" value="PARTNER OF PAIRED, ISOFORM B-RELATED"/>
    <property type="match status" value="1"/>
</dbReference>
<dbReference type="STRING" id="113540.ENSSFOP00015031540"/>
<organism evidence="1 2">
    <name type="scientific">Scleropages formosus</name>
    <name type="common">Asian bonytongue</name>
    <name type="synonym">Osteoglossum formosum</name>
    <dbReference type="NCBI Taxonomy" id="113540"/>
    <lineage>
        <taxon>Eukaryota</taxon>
        <taxon>Metazoa</taxon>
        <taxon>Chordata</taxon>
        <taxon>Craniata</taxon>
        <taxon>Vertebrata</taxon>
        <taxon>Euteleostomi</taxon>
        <taxon>Actinopterygii</taxon>
        <taxon>Neopterygii</taxon>
        <taxon>Teleostei</taxon>
        <taxon>Osteoglossocephala</taxon>
        <taxon>Osteoglossomorpha</taxon>
        <taxon>Osteoglossiformes</taxon>
        <taxon>Osteoglossidae</taxon>
        <taxon>Scleropages</taxon>
    </lineage>
</organism>
<dbReference type="InterPro" id="IPR032675">
    <property type="entry name" value="LRR_dom_sf"/>
</dbReference>
<reference evidence="1 2" key="1">
    <citation type="submission" date="2015-08" db="EMBL/GenBank/DDBJ databases">
        <title>The genome of the Asian arowana (Scleropages formosus).</title>
        <authorList>
            <person name="Tan M.H."/>
            <person name="Gan H.M."/>
            <person name="Croft L.J."/>
            <person name="Austin C.M."/>
        </authorList>
    </citation>
    <scope>NUCLEOTIDE SEQUENCE [LARGE SCALE GENOMIC DNA]</scope>
    <source>
        <strain evidence="1">Aro1</strain>
    </source>
</reference>
<dbReference type="Gene3D" id="3.80.10.10">
    <property type="entry name" value="Ribonuclease Inhibitor"/>
    <property type="match status" value="1"/>
</dbReference>
<dbReference type="PANTHER" id="PTHR13318:SF95">
    <property type="entry name" value="F-BOX PROTEIN YLR352W"/>
    <property type="match status" value="1"/>
</dbReference>
<dbReference type="Proteomes" id="UP000034805">
    <property type="component" value="Unassembled WGS sequence"/>
</dbReference>
<dbReference type="AlphaFoldDB" id="A0A0P7UE06"/>
<evidence type="ECO:0000313" key="2">
    <source>
        <dbReference type="Proteomes" id="UP000034805"/>
    </source>
</evidence>